<evidence type="ECO:0000256" key="2">
    <source>
        <dbReference type="ARBA" id="ARBA00022723"/>
    </source>
</evidence>
<dbReference type="Gene3D" id="2.60.120.330">
    <property type="entry name" value="B-lactam Antibiotic, Isopenicillin N Synthase, Chain"/>
    <property type="match status" value="1"/>
</dbReference>
<dbReference type="AlphaFoldDB" id="A0A4V6D1M3"/>
<dbReference type="SUPFAM" id="SSF51197">
    <property type="entry name" value="Clavaminate synthase-like"/>
    <property type="match status" value="1"/>
</dbReference>
<comment type="similarity">
    <text evidence="1 5">Belongs to the iron/ascorbate-dependent oxidoreductase family.</text>
</comment>
<name>A0A4V6D1M3_SETVI</name>
<dbReference type="EMBL" id="CM016560">
    <property type="protein sequence ID" value="TKV94965.1"/>
    <property type="molecule type" value="Genomic_DNA"/>
</dbReference>
<accession>A0A4V6D1M3</accession>
<evidence type="ECO:0000256" key="4">
    <source>
        <dbReference type="ARBA" id="ARBA00023004"/>
    </source>
</evidence>
<evidence type="ECO:0000256" key="3">
    <source>
        <dbReference type="ARBA" id="ARBA00023002"/>
    </source>
</evidence>
<dbReference type="OMA" id="ENRTLEW"/>
<evidence type="ECO:0000256" key="5">
    <source>
        <dbReference type="RuleBase" id="RU003682"/>
    </source>
</evidence>
<dbReference type="PANTHER" id="PTHR47991">
    <property type="entry name" value="OXOGLUTARATE/IRON-DEPENDENT DIOXYGENASE"/>
    <property type="match status" value="1"/>
</dbReference>
<feature type="domain" description="Fe2OG dioxygenase" evidence="6">
    <location>
        <begin position="215"/>
        <end position="315"/>
    </location>
</feature>
<dbReference type="Pfam" id="PF14226">
    <property type="entry name" value="DIOX_N"/>
    <property type="match status" value="1"/>
</dbReference>
<dbReference type="InterPro" id="IPR027443">
    <property type="entry name" value="IPNS-like_sf"/>
</dbReference>
<dbReference type="InterPro" id="IPR005123">
    <property type="entry name" value="Oxoglu/Fe-dep_dioxygenase_dom"/>
</dbReference>
<evidence type="ECO:0000259" key="6">
    <source>
        <dbReference type="PROSITE" id="PS51471"/>
    </source>
</evidence>
<dbReference type="InterPro" id="IPR026992">
    <property type="entry name" value="DIOX_N"/>
</dbReference>
<dbReference type="GO" id="GO:0016491">
    <property type="term" value="F:oxidoreductase activity"/>
    <property type="evidence" value="ECO:0007669"/>
    <property type="project" value="UniProtKB-KW"/>
</dbReference>
<organism evidence="7 8">
    <name type="scientific">Setaria viridis</name>
    <name type="common">Green bristlegrass</name>
    <name type="synonym">Setaria italica subsp. viridis</name>
    <dbReference type="NCBI Taxonomy" id="4556"/>
    <lineage>
        <taxon>Eukaryota</taxon>
        <taxon>Viridiplantae</taxon>
        <taxon>Streptophyta</taxon>
        <taxon>Embryophyta</taxon>
        <taxon>Tracheophyta</taxon>
        <taxon>Spermatophyta</taxon>
        <taxon>Magnoliopsida</taxon>
        <taxon>Liliopsida</taxon>
        <taxon>Poales</taxon>
        <taxon>Poaceae</taxon>
        <taxon>PACMAD clade</taxon>
        <taxon>Panicoideae</taxon>
        <taxon>Panicodae</taxon>
        <taxon>Paniceae</taxon>
        <taxon>Cenchrinae</taxon>
        <taxon>Setaria</taxon>
    </lineage>
</organism>
<evidence type="ECO:0000256" key="1">
    <source>
        <dbReference type="ARBA" id="ARBA00008056"/>
    </source>
</evidence>
<dbReference type="PROSITE" id="PS51471">
    <property type="entry name" value="FE2OG_OXY"/>
    <property type="match status" value="1"/>
</dbReference>
<evidence type="ECO:0000313" key="7">
    <source>
        <dbReference type="EMBL" id="TKV94965.1"/>
    </source>
</evidence>
<dbReference type="Pfam" id="PF03171">
    <property type="entry name" value="2OG-FeII_Oxy"/>
    <property type="match status" value="1"/>
</dbReference>
<sequence>MAARTVGSLPVANVQALAETCNGFNDKIPERYLRMEARSEEVIIGHGSTLVIPIVDLNKLLDPQSTEEECVKLVSACQNWGFFQLNVHGTKLQLTNHGVPDEVIENLMNDIAEFFKQPLEAKKACSQLPNSLEGYGQAFVVSDNQKLDWSDRFFLHVRPVESRDLRFWPTNPASFRHSVDVYSSEVAKLSCRLLEFMAKGMGAEPASLLGMFEGQHQGMRMNYYPPCWQADQVLGLSPHSDACGLTLLLQKRDVQGLQVKRDGKWFSVDALDGALIVNVGDALELLSNGNFRSAEHRAVIHQNKERISVAMFHQPCQDLIVGPLPEFVKGEKVRYRSTSYRDFLTQYFKAKLDGKNHLEKFKL</sequence>
<gene>
    <name evidence="7" type="ORF">SEVIR_9G330500v2</name>
</gene>
<evidence type="ECO:0000313" key="8">
    <source>
        <dbReference type="Proteomes" id="UP000298652"/>
    </source>
</evidence>
<dbReference type="InterPro" id="IPR050295">
    <property type="entry name" value="Plant_2OG-oxidoreductases"/>
</dbReference>
<keyword evidence="8" id="KW-1185">Reference proteome</keyword>
<dbReference type="Gramene" id="TKV94965">
    <property type="protein sequence ID" value="TKV94965"/>
    <property type="gene ID" value="SEVIR_9G330500v2"/>
</dbReference>
<keyword evidence="4 5" id="KW-0408">Iron</keyword>
<proteinExistence type="inferred from homology"/>
<keyword evidence="3 5" id="KW-0560">Oxidoreductase</keyword>
<keyword evidence="2 5" id="KW-0479">Metal-binding</keyword>
<dbReference type="GO" id="GO:0046872">
    <property type="term" value="F:metal ion binding"/>
    <property type="evidence" value="ECO:0007669"/>
    <property type="project" value="UniProtKB-KW"/>
</dbReference>
<dbReference type="FunFam" id="2.60.120.330:FF:000001">
    <property type="entry name" value="Protein SRG1"/>
    <property type="match status" value="1"/>
</dbReference>
<reference evidence="7" key="1">
    <citation type="submission" date="2019-03" db="EMBL/GenBank/DDBJ databases">
        <title>WGS assembly of Setaria viridis.</title>
        <authorList>
            <person name="Huang P."/>
            <person name="Jenkins J."/>
            <person name="Grimwood J."/>
            <person name="Barry K."/>
            <person name="Healey A."/>
            <person name="Mamidi S."/>
            <person name="Sreedasyam A."/>
            <person name="Shu S."/>
            <person name="Feldman M."/>
            <person name="Wu J."/>
            <person name="Yu Y."/>
            <person name="Chen C."/>
            <person name="Johnson J."/>
            <person name="Rokhsar D."/>
            <person name="Baxter I."/>
            <person name="Schmutz J."/>
            <person name="Brutnell T."/>
            <person name="Kellogg E."/>
        </authorList>
    </citation>
    <scope>NUCLEOTIDE SEQUENCE [LARGE SCALE GENOMIC DNA]</scope>
</reference>
<protein>
    <recommendedName>
        <fullName evidence="6">Fe2OG dioxygenase domain-containing protein</fullName>
    </recommendedName>
</protein>
<dbReference type="Proteomes" id="UP000298652">
    <property type="component" value="Chromosome 9"/>
</dbReference>
<dbReference type="InterPro" id="IPR044861">
    <property type="entry name" value="IPNS-like_FE2OG_OXY"/>
</dbReference>